<proteinExistence type="predicted"/>
<dbReference type="EMBL" id="BAABUJ010000012">
    <property type="protein sequence ID" value="GAA5799275.1"/>
    <property type="molecule type" value="Genomic_DNA"/>
</dbReference>
<dbReference type="PANTHER" id="PTHR12652">
    <property type="entry name" value="PEROXISOMAL BIOGENESIS FACTOR 11"/>
    <property type="match status" value="1"/>
</dbReference>
<comment type="caution">
    <text evidence="5">The sequence shown here is derived from an EMBL/GenBank/DDBJ whole genome shotgun (WGS) entry which is preliminary data.</text>
</comment>
<gene>
    <name evidence="5" type="ORF">HPULCUR_004685</name>
</gene>
<keyword evidence="2" id="KW-0472">Membrane</keyword>
<keyword evidence="1" id="KW-0962">Peroxisome biogenesis</keyword>
<dbReference type="PANTHER" id="PTHR12652:SF19">
    <property type="entry name" value="PEROXISOMAL BIOGENESIS FACTOR 11"/>
    <property type="match status" value="1"/>
</dbReference>
<accession>A0ABP9XWX7</accession>
<evidence type="ECO:0000313" key="6">
    <source>
        <dbReference type="Proteomes" id="UP001476247"/>
    </source>
</evidence>
<evidence type="ECO:0000313" key="5">
    <source>
        <dbReference type="EMBL" id="GAA5799275.1"/>
    </source>
</evidence>
<keyword evidence="3" id="KW-0576">Peroxisome</keyword>
<reference evidence="5 6" key="1">
    <citation type="submission" date="2024-04" db="EMBL/GenBank/DDBJ databases">
        <title>genome sequences of Mucor flavus KT1a and Helicostylum pulchrum KT1b strains isolation_sourced from the surface of a dry-aged beef.</title>
        <authorList>
            <person name="Toyotome T."/>
            <person name="Hosono M."/>
            <person name="Torimaru M."/>
            <person name="Fukuda K."/>
            <person name="Mikami N."/>
        </authorList>
    </citation>
    <scope>NUCLEOTIDE SEQUENCE [LARGE SCALE GENOMIC DNA]</scope>
    <source>
        <strain evidence="5 6">KT1b</strain>
    </source>
</reference>
<dbReference type="Pfam" id="PF05648">
    <property type="entry name" value="PEX11"/>
    <property type="match status" value="1"/>
</dbReference>
<protein>
    <submittedName>
        <fullName evidence="5">Uncharacterized protein</fullName>
    </submittedName>
</protein>
<evidence type="ECO:0000256" key="3">
    <source>
        <dbReference type="ARBA" id="ARBA00023140"/>
    </source>
</evidence>
<evidence type="ECO:0000256" key="2">
    <source>
        <dbReference type="ARBA" id="ARBA00023136"/>
    </source>
</evidence>
<sequence>MNSPIPCHALPTPSPPPETLSFYQRRDIQKPLTPEPEEYEIVNKPTKATAAAATYKSTRPFVTRCLNIIQKLLKELDGRDKIMKVLQYFIKILLHYNLVHAKHWSTITSNFSMTRKLLRLGTAIGPIGRFSLAKNSLSETVILSNAIVNNISDDVFCLYKLGVFGSYLGERTERLSAYCWFAGIFFDLRENMKSLLNLQKDSNKSLSLQEHKQKIFVTEISIIKLLMDGIFCACDIWKPTHSPSTQAWSGFLSGLLAAYKLWIKFSV</sequence>
<dbReference type="InterPro" id="IPR008733">
    <property type="entry name" value="PEX11"/>
</dbReference>
<name>A0ABP9XWX7_9FUNG</name>
<organism evidence="5 6">
    <name type="scientific">Helicostylum pulchrum</name>
    <dbReference type="NCBI Taxonomy" id="562976"/>
    <lineage>
        <taxon>Eukaryota</taxon>
        <taxon>Fungi</taxon>
        <taxon>Fungi incertae sedis</taxon>
        <taxon>Mucoromycota</taxon>
        <taxon>Mucoromycotina</taxon>
        <taxon>Mucoromycetes</taxon>
        <taxon>Mucorales</taxon>
        <taxon>Mucorineae</taxon>
        <taxon>Mucoraceae</taxon>
        <taxon>Helicostylum</taxon>
    </lineage>
</organism>
<comment type="subcellular location">
    <subcellularLocation>
        <location evidence="4">Peroxisome membrane</location>
    </subcellularLocation>
</comment>
<evidence type="ECO:0000256" key="4">
    <source>
        <dbReference type="ARBA" id="ARBA00046271"/>
    </source>
</evidence>
<dbReference type="Proteomes" id="UP001476247">
    <property type="component" value="Unassembled WGS sequence"/>
</dbReference>
<evidence type="ECO:0000256" key="1">
    <source>
        <dbReference type="ARBA" id="ARBA00022593"/>
    </source>
</evidence>
<keyword evidence="6" id="KW-1185">Reference proteome</keyword>